<sequence>MDFEWAGRWWRRTGWRMKMLSSSLSERKRPSAALTARWVEDRGDRTANREMGRGTEADRTANRETGEGPRRSNREMGDRGGSNREIGGGPEVRDGWMSSGDGWRRNDFVTRGERWVEVESWRPKVEEEPKSEDGEEVEAVQTCDCF</sequence>
<feature type="compositionally biased region" description="Basic and acidic residues" evidence="1">
    <location>
        <begin position="38"/>
        <end position="82"/>
    </location>
</feature>
<name>A0AAP0I180_9MAGN</name>
<dbReference type="AlphaFoldDB" id="A0AAP0I180"/>
<evidence type="ECO:0000313" key="2">
    <source>
        <dbReference type="EMBL" id="KAK9105972.1"/>
    </source>
</evidence>
<protein>
    <submittedName>
        <fullName evidence="2">Uncharacterized protein</fullName>
    </submittedName>
</protein>
<proteinExistence type="predicted"/>
<evidence type="ECO:0000313" key="3">
    <source>
        <dbReference type="Proteomes" id="UP001419268"/>
    </source>
</evidence>
<evidence type="ECO:0000256" key="1">
    <source>
        <dbReference type="SAM" id="MobiDB-lite"/>
    </source>
</evidence>
<comment type="caution">
    <text evidence="2">The sequence shown here is derived from an EMBL/GenBank/DDBJ whole genome shotgun (WGS) entry which is preliminary data.</text>
</comment>
<keyword evidence="3" id="KW-1185">Reference proteome</keyword>
<accession>A0AAP0I180</accession>
<dbReference type="EMBL" id="JBBNAG010000009">
    <property type="protein sequence ID" value="KAK9105972.1"/>
    <property type="molecule type" value="Genomic_DNA"/>
</dbReference>
<feature type="region of interest" description="Disordered" evidence="1">
    <location>
        <begin position="121"/>
        <end position="146"/>
    </location>
</feature>
<reference evidence="2 3" key="1">
    <citation type="submission" date="2024-01" db="EMBL/GenBank/DDBJ databases">
        <title>Genome assemblies of Stephania.</title>
        <authorList>
            <person name="Yang L."/>
        </authorList>
    </citation>
    <scope>NUCLEOTIDE SEQUENCE [LARGE SCALE GENOMIC DNA]</scope>
    <source>
        <strain evidence="2">JXDWG</strain>
        <tissue evidence="2">Leaf</tissue>
    </source>
</reference>
<organism evidence="2 3">
    <name type="scientific">Stephania cephalantha</name>
    <dbReference type="NCBI Taxonomy" id="152367"/>
    <lineage>
        <taxon>Eukaryota</taxon>
        <taxon>Viridiplantae</taxon>
        <taxon>Streptophyta</taxon>
        <taxon>Embryophyta</taxon>
        <taxon>Tracheophyta</taxon>
        <taxon>Spermatophyta</taxon>
        <taxon>Magnoliopsida</taxon>
        <taxon>Ranunculales</taxon>
        <taxon>Menispermaceae</taxon>
        <taxon>Menispermoideae</taxon>
        <taxon>Cissampelideae</taxon>
        <taxon>Stephania</taxon>
    </lineage>
</organism>
<feature type="compositionally biased region" description="Basic and acidic residues" evidence="1">
    <location>
        <begin position="121"/>
        <end position="132"/>
    </location>
</feature>
<feature type="region of interest" description="Disordered" evidence="1">
    <location>
        <begin position="21"/>
        <end position="103"/>
    </location>
</feature>
<gene>
    <name evidence="2" type="ORF">Scep_022816</name>
</gene>
<dbReference type="Proteomes" id="UP001419268">
    <property type="component" value="Unassembled WGS sequence"/>
</dbReference>